<name>A0ABV3RKX8_9RHOB</name>
<sequence length="173" mass="18195">MAASVWRMKVSANEVMTLATKAARGAGAPPAQAADFGRAAVRHLIAGRAPQSLTDALAALPEGPILSLPLAFARLMENAKDETAEGKIKLDADPDLTQSYAEAQPFATETSVQKDALAVRIFLDRPNTAKPVARVDLSDDLAFLMQNLAARILVPESEASRRSGAGAGLTDND</sequence>
<protein>
    <recommendedName>
        <fullName evidence="3">DUF2589 domain-containing protein</fullName>
    </recommendedName>
</protein>
<organism evidence="1 2">
    <name type="scientific">Sulfitobacter sediminis</name>
    <dbReference type="NCBI Taxonomy" id="3234186"/>
    <lineage>
        <taxon>Bacteria</taxon>
        <taxon>Pseudomonadati</taxon>
        <taxon>Pseudomonadota</taxon>
        <taxon>Alphaproteobacteria</taxon>
        <taxon>Rhodobacterales</taxon>
        <taxon>Roseobacteraceae</taxon>
        <taxon>Sulfitobacter</taxon>
    </lineage>
</organism>
<evidence type="ECO:0000313" key="2">
    <source>
        <dbReference type="Proteomes" id="UP001556098"/>
    </source>
</evidence>
<evidence type="ECO:0000313" key="1">
    <source>
        <dbReference type="EMBL" id="MEW9919247.1"/>
    </source>
</evidence>
<evidence type="ECO:0008006" key="3">
    <source>
        <dbReference type="Google" id="ProtNLM"/>
    </source>
</evidence>
<dbReference type="EMBL" id="JBFNXX010000004">
    <property type="protein sequence ID" value="MEW9919247.1"/>
    <property type="molecule type" value="Genomic_DNA"/>
</dbReference>
<reference evidence="1 2" key="1">
    <citation type="submission" date="2024-07" db="EMBL/GenBank/DDBJ databases">
        <title>Marimonas sp.nov., isolated from tidal-flat sediment.</title>
        <authorList>
            <person name="Jayan J.N."/>
            <person name="Lee S.S."/>
        </authorList>
    </citation>
    <scope>NUCLEOTIDE SEQUENCE [LARGE SCALE GENOMIC DNA]</scope>
    <source>
        <strain evidence="1 2">MJW-29</strain>
    </source>
</reference>
<gene>
    <name evidence="1" type="ORF">AB2B41_06510</name>
</gene>
<comment type="caution">
    <text evidence="1">The sequence shown here is derived from an EMBL/GenBank/DDBJ whole genome shotgun (WGS) entry which is preliminary data.</text>
</comment>
<dbReference type="Proteomes" id="UP001556098">
    <property type="component" value="Unassembled WGS sequence"/>
</dbReference>
<accession>A0ABV3RKX8</accession>
<proteinExistence type="predicted"/>
<dbReference type="RefSeq" id="WP_367876953.1">
    <property type="nucleotide sequence ID" value="NZ_JBFNXX010000004.1"/>
</dbReference>
<keyword evidence="2" id="KW-1185">Reference proteome</keyword>